<keyword evidence="11" id="KW-0325">Glycoprotein</keyword>
<feature type="disulfide bond" evidence="17">
    <location>
        <begin position="25"/>
        <end position="40"/>
    </location>
</feature>
<evidence type="ECO:0000256" key="4">
    <source>
        <dbReference type="ARBA" id="ARBA00022512"/>
    </source>
</evidence>
<feature type="binding site" evidence="16">
    <location>
        <position position="102"/>
    </location>
    <ligand>
        <name>Mn(2+)</name>
        <dbReference type="ChEBI" id="CHEBI:29035"/>
    </ligand>
</feature>
<evidence type="ECO:0000256" key="10">
    <source>
        <dbReference type="ARBA" id="ARBA00023170"/>
    </source>
</evidence>
<feature type="binding site" evidence="15">
    <location>
        <position position="109"/>
    </location>
    <ligand>
        <name>oxalate</name>
        <dbReference type="ChEBI" id="CHEBI:30623"/>
    </ligand>
</feature>
<dbReference type="PANTHER" id="PTHR31238">
    <property type="entry name" value="GERMIN-LIKE PROTEIN SUBFAMILY 3 MEMBER 3"/>
    <property type="match status" value="1"/>
</dbReference>
<evidence type="ECO:0000256" key="3">
    <source>
        <dbReference type="ARBA" id="ARBA00007456"/>
    </source>
</evidence>
<keyword evidence="8 18" id="KW-0732">Signal</keyword>
<comment type="subcellular location">
    <subcellularLocation>
        <location evidence="1">Secreted</location>
        <location evidence="1">Cell wall</location>
    </subcellularLocation>
    <subcellularLocation>
        <location evidence="2 18">Secreted</location>
        <location evidence="2 18">Extracellular space</location>
        <location evidence="2 18">Apoplast</location>
    </subcellularLocation>
</comment>
<keyword evidence="10" id="KW-0675">Receptor</keyword>
<feature type="binding site" evidence="15">
    <location>
        <position position="104"/>
    </location>
    <ligand>
        <name>oxalate</name>
        <dbReference type="ChEBI" id="CHEBI:30623"/>
    </ligand>
</feature>
<feature type="binding site" evidence="16">
    <location>
        <position position="148"/>
    </location>
    <ligand>
        <name>Mn(2+)</name>
        <dbReference type="ChEBI" id="CHEBI:29035"/>
    </ligand>
</feature>
<evidence type="ECO:0000256" key="16">
    <source>
        <dbReference type="PIRSR" id="PIRSR601929-2"/>
    </source>
</evidence>
<evidence type="ECO:0000256" key="12">
    <source>
        <dbReference type="ARBA" id="ARBA00023211"/>
    </source>
</evidence>
<dbReference type="FunFam" id="2.60.120.10:FF:000047">
    <property type="entry name" value="Auxin-binding protein ABP19a"/>
    <property type="match status" value="1"/>
</dbReference>
<feature type="domain" description="Cupin type-1" evidence="19">
    <location>
        <begin position="54"/>
        <end position="200"/>
    </location>
</feature>
<feature type="binding site" evidence="16">
    <location>
        <position position="109"/>
    </location>
    <ligand>
        <name>Mn(2+)</name>
        <dbReference type="ChEBI" id="CHEBI:29035"/>
    </ligand>
</feature>
<evidence type="ECO:0000259" key="19">
    <source>
        <dbReference type="SMART" id="SM00835"/>
    </source>
</evidence>
<evidence type="ECO:0000256" key="13">
    <source>
        <dbReference type="ARBA" id="ARBA00023294"/>
    </source>
</evidence>
<sequence>MTIFPISFIFFLTLSSSYASVQDFCVADYTAPQGPAGYSCKTPANVKVDDFVYTALGVAGNTSNINNLGVTTAFAAQFPGLNGLGLSLVRADFAVGGVSPIHVHRGASELILVVEGTLIGGFIDSNNKVYLKTLKKGDIMIFPQGLLHFAKNKGDTPALVFAAFNSENPGVQLLENALFQSDFPTELIAQTTLLDTAQIKKLKGLLGGTN</sequence>
<feature type="binding site" evidence="16">
    <location>
        <position position="104"/>
    </location>
    <ligand>
        <name>Mn(2+)</name>
        <dbReference type="ChEBI" id="CHEBI:29035"/>
    </ligand>
</feature>
<dbReference type="InterPro" id="IPR011051">
    <property type="entry name" value="RmlC_Cupin_sf"/>
</dbReference>
<evidence type="ECO:0000256" key="7">
    <source>
        <dbReference type="ARBA" id="ARBA00022723"/>
    </source>
</evidence>
<accession>A0AAW1YG55</accession>
<evidence type="ECO:0000256" key="6">
    <source>
        <dbReference type="ARBA" id="ARBA00022525"/>
    </source>
</evidence>
<keyword evidence="5 18" id="KW-0052">Apoplast</keyword>
<dbReference type="InterPro" id="IPR001929">
    <property type="entry name" value="Germin"/>
</dbReference>
<evidence type="ECO:0000256" key="8">
    <source>
        <dbReference type="ARBA" id="ARBA00022729"/>
    </source>
</evidence>
<feature type="chain" id="PRO_5043087533" description="Germin-like protein" evidence="18">
    <location>
        <begin position="20"/>
        <end position="210"/>
    </location>
</feature>
<evidence type="ECO:0000256" key="17">
    <source>
        <dbReference type="PIRSR" id="PIRSR601929-3"/>
    </source>
</evidence>
<dbReference type="GO" id="GO:0009734">
    <property type="term" value="P:auxin-activated signaling pathway"/>
    <property type="evidence" value="ECO:0007669"/>
    <property type="project" value="UniProtKB-KW"/>
</dbReference>
<dbReference type="CDD" id="cd02241">
    <property type="entry name" value="cupin_OxOx"/>
    <property type="match status" value="1"/>
</dbReference>
<comment type="caution">
    <text evidence="20">The sequence shown here is derived from an EMBL/GenBank/DDBJ whole genome shotgun (WGS) entry which is preliminary data.</text>
</comment>
<dbReference type="InterPro" id="IPR006045">
    <property type="entry name" value="Cupin_1"/>
</dbReference>
<dbReference type="Proteomes" id="UP001457282">
    <property type="component" value="Unassembled WGS sequence"/>
</dbReference>
<feature type="signal peptide" evidence="18">
    <location>
        <begin position="1"/>
        <end position="19"/>
    </location>
</feature>
<dbReference type="Gene3D" id="2.60.120.10">
    <property type="entry name" value="Jelly Rolls"/>
    <property type="match status" value="1"/>
</dbReference>
<keyword evidence="13" id="KW-0927">Auxin signaling pathway</keyword>
<dbReference type="PRINTS" id="PR00325">
    <property type="entry name" value="GERMIN"/>
</dbReference>
<dbReference type="GO" id="GO:0030145">
    <property type="term" value="F:manganese ion binding"/>
    <property type="evidence" value="ECO:0007669"/>
    <property type="project" value="UniProtKB-UniRule"/>
</dbReference>
<keyword evidence="9 17" id="KW-1015">Disulfide bond</keyword>
<dbReference type="GO" id="GO:0048046">
    <property type="term" value="C:apoplast"/>
    <property type="evidence" value="ECO:0007669"/>
    <property type="project" value="UniProtKB-SubCell"/>
</dbReference>
<comment type="similarity">
    <text evidence="3 18">Belongs to the germin family.</text>
</comment>
<evidence type="ECO:0000256" key="14">
    <source>
        <dbReference type="ARBA" id="ARBA00060231"/>
    </source>
</evidence>
<keyword evidence="21" id="KW-1185">Reference proteome</keyword>
<evidence type="ECO:0000256" key="5">
    <source>
        <dbReference type="ARBA" id="ARBA00022523"/>
    </source>
</evidence>
<keyword evidence="4" id="KW-0134">Cell wall</keyword>
<proteinExistence type="inferred from homology"/>
<gene>
    <name evidence="20" type="ORF">M0R45_003672</name>
</gene>
<protein>
    <recommendedName>
        <fullName evidence="18">Germin-like protein</fullName>
    </recommendedName>
</protein>
<comment type="function">
    <text evidence="14">Probable receptor for the plant growth-promoting hormone auxin.</text>
</comment>
<keyword evidence="7 15" id="KW-0479">Metal-binding</keyword>
<dbReference type="SMART" id="SM00835">
    <property type="entry name" value="Cupin_1"/>
    <property type="match status" value="1"/>
</dbReference>
<organism evidence="20 21">
    <name type="scientific">Rubus argutus</name>
    <name type="common">Southern blackberry</name>
    <dbReference type="NCBI Taxonomy" id="59490"/>
    <lineage>
        <taxon>Eukaryota</taxon>
        <taxon>Viridiplantae</taxon>
        <taxon>Streptophyta</taxon>
        <taxon>Embryophyta</taxon>
        <taxon>Tracheophyta</taxon>
        <taxon>Spermatophyta</taxon>
        <taxon>Magnoliopsida</taxon>
        <taxon>eudicotyledons</taxon>
        <taxon>Gunneridae</taxon>
        <taxon>Pentapetalae</taxon>
        <taxon>rosids</taxon>
        <taxon>fabids</taxon>
        <taxon>Rosales</taxon>
        <taxon>Rosaceae</taxon>
        <taxon>Rosoideae</taxon>
        <taxon>Rosoideae incertae sedis</taxon>
        <taxon>Rubus</taxon>
    </lineage>
</organism>
<evidence type="ECO:0000256" key="2">
    <source>
        <dbReference type="ARBA" id="ARBA00004271"/>
    </source>
</evidence>
<evidence type="ECO:0000256" key="15">
    <source>
        <dbReference type="PIRSR" id="PIRSR601929-1"/>
    </source>
</evidence>
<evidence type="ECO:0000256" key="9">
    <source>
        <dbReference type="ARBA" id="ARBA00023157"/>
    </source>
</evidence>
<dbReference type="SUPFAM" id="SSF51182">
    <property type="entry name" value="RmlC-like cupins"/>
    <property type="match status" value="1"/>
</dbReference>
<evidence type="ECO:0000256" key="11">
    <source>
        <dbReference type="ARBA" id="ARBA00023180"/>
    </source>
</evidence>
<evidence type="ECO:0000313" key="21">
    <source>
        <dbReference type="Proteomes" id="UP001457282"/>
    </source>
</evidence>
<keyword evidence="6 18" id="KW-0964">Secreted</keyword>
<name>A0AAW1YG55_RUBAR</name>
<evidence type="ECO:0000256" key="18">
    <source>
        <dbReference type="RuleBase" id="RU366015"/>
    </source>
</evidence>
<keyword evidence="12 15" id="KW-0464">Manganese</keyword>
<evidence type="ECO:0000313" key="20">
    <source>
        <dbReference type="EMBL" id="KAK9948084.1"/>
    </source>
</evidence>
<reference evidence="20 21" key="1">
    <citation type="journal article" date="2023" name="G3 (Bethesda)">
        <title>A chromosome-length genome assembly and annotation of blackberry (Rubus argutus, cv. 'Hillquist').</title>
        <authorList>
            <person name="Bruna T."/>
            <person name="Aryal R."/>
            <person name="Dudchenko O."/>
            <person name="Sargent D.J."/>
            <person name="Mead D."/>
            <person name="Buti M."/>
            <person name="Cavallini A."/>
            <person name="Hytonen T."/>
            <person name="Andres J."/>
            <person name="Pham M."/>
            <person name="Weisz D."/>
            <person name="Mascagni F."/>
            <person name="Usai G."/>
            <person name="Natali L."/>
            <person name="Bassil N."/>
            <person name="Fernandez G.E."/>
            <person name="Lomsadze A."/>
            <person name="Armour M."/>
            <person name="Olukolu B."/>
            <person name="Poorten T."/>
            <person name="Britton C."/>
            <person name="Davik J."/>
            <person name="Ashrafi H."/>
            <person name="Aiden E.L."/>
            <person name="Borodovsky M."/>
            <person name="Worthington M."/>
        </authorList>
    </citation>
    <scope>NUCLEOTIDE SEQUENCE [LARGE SCALE GENOMIC DNA]</scope>
    <source>
        <strain evidence="20">PI 553951</strain>
    </source>
</reference>
<evidence type="ECO:0000256" key="1">
    <source>
        <dbReference type="ARBA" id="ARBA00004191"/>
    </source>
</evidence>
<dbReference type="Pfam" id="PF00190">
    <property type="entry name" value="Cupin_1"/>
    <property type="match status" value="1"/>
</dbReference>
<dbReference type="EMBL" id="JBEDUW010000001">
    <property type="protein sequence ID" value="KAK9948084.1"/>
    <property type="molecule type" value="Genomic_DNA"/>
</dbReference>
<dbReference type="InterPro" id="IPR014710">
    <property type="entry name" value="RmlC-like_jellyroll"/>
</dbReference>
<dbReference type="AlphaFoldDB" id="A0AAW1YG55"/>